<evidence type="ECO:0000259" key="2">
    <source>
        <dbReference type="Pfam" id="PF00561"/>
    </source>
</evidence>
<dbReference type="InterPro" id="IPR029058">
    <property type="entry name" value="AB_hydrolase_fold"/>
</dbReference>
<evidence type="ECO:0000313" key="3">
    <source>
        <dbReference type="EMBL" id="MBZ6155004.1"/>
    </source>
</evidence>
<keyword evidence="3" id="KW-0378">Hydrolase</keyword>
<dbReference type="EMBL" id="JAHSTP010000014">
    <property type="protein sequence ID" value="MBZ6155004.1"/>
    <property type="molecule type" value="Genomic_DNA"/>
</dbReference>
<proteinExistence type="predicted"/>
<keyword evidence="4" id="KW-1185">Reference proteome</keyword>
<evidence type="ECO:0000256" key="1">
    <source>
        <dbReference type="SAM" id="MobiDB-lite"/>
    </source>
</evidence>
<organism evidence="3 4">
    <name type="scientific">Streptomyces olivaceus</name>
    <dbReference type="NCBI Taxonomy" id="47716"/>
    <lineage>
        <taxon>Bacteria</taxon>
        <taxon>Bacillati</taxon>
        <taxon>Actinomycetota</taxon>
        <taxon>Actinomycetes</taxon>
        <taxon>Kitasatosporales</taxon>
        <taxon>Streptomycetaceae</taxon>
        <taxon>Streptomyces</taxon>
    </lineage>
</organism>
<dbReference type="InterPro" id="IPR050266">
    <property type="entry name" value="AB_hydrolase_sf"/>
</dbReference>
<name>A0ABS7WAL9_STROV</name>
<protein>
    <submittedName>
        <fullName evidence="3">Alpha/beta fold hydrolase</fullName>
    </submittedName>
</protein>
<dbReference type="Proteomes" id="UP000758701">
    <property type="component" value="Unassembled WGS sequence"/>
</dbReference>
<comment type="caution">
    <text evidence="3">The sequence shown here is derived from an EMBL/GenBank/DDBJ whole genome shotgun (WGS) entry which is preliminary data.</text>
</comment>
<dbReference type="SUPFAM" id="SSF53474">
    <property type="entry name" value="alpha/beta-Hydrolases"/>
    <property type="match status" value="1"/>
</dbReference>
<dbReference type="RefSeq" id="WP_224221910.1">
    <property type="nucleotide sequence ID" value="NZ_JAHSST010000014.1"/>
</dbReference>
<feature type="region of interest" description="Disordered" evidence="1">
    <location>
        <begin position="296"/>
        <end position="336"/>
    </location>
</feature>
<evidence type="ECO:0000313" key="4">
    <source>
        <dbReference type="Proteomes" id="UP000758701"/>
    </source>
</evidence>
<gene>
    <name evidence="3" type="ORF">KVH32_28145</name>
</gene>
<dbReference type="Gene3D" id="3.40.50.1820">
    <property type="entry name" value="alpha/beta hydrolase"/>
    <property type="match status" value="1"/>
</dbReference>
<feature type="compositionally biased region" description="Low complexity" evidence="1">
    <location>
        <begin position="311"/>
        <end position="336"/>
    </location>
</feature>
<dbReference type="GO" id="GO:0016787">
    <property type="term" value="F:hydrolase activity"/>
    <property type="evidence" value="ECO:0007669"/>
    <property type="project" value="UniProtKB-KW"/>
</dbReference>
<dbReference type="PANTHER" id="PTHR43798">
    <property type="entry name" value="MONOACYLGLYCEROL LIPASE"/>
    <property type="match status" value="1"/>
</dbReference>
<dbReference type="InterPro" id="IPR000639">
    <property type="entry name" value="Epox_hydrolase-like"/>
</dbReference>
<sequence>MPSPSPSADLLPGYPAADRWRRVPRTGQHYVDSGTGPPVLLLHGNPSWSYQWRHLIDALSPDFRCVAPDLAGLGLSPRPPVPASSVDRHLLQLDHLDALFDHLVAGGDAPRDGWTLVLHDWGAPLGWAWARRRSLRPARVVVLNSICFPWPSGYRLPVYLRWIRDHRGVAALAHATNFFPRAAVRGGVVAPLRRAERRAYLLPLARGGDRRAVVDFVRAIPRDDGDEAWRLLAPDGGAGDHLDALPLFVGWGMRDPVFTPLVLREWERRFPHARVHRYADAGHYVMEDAADRLGHDVRGFLSEPSEPPDPSASSSSRSSSPFPFASPSASSSSERG</sequence>
<dbReference type="Pfam" id="PF00561">
    <property type="entry name" value="Abhydrolase_1"/>
    <property type="match status" value="1"/>
</dbReference>
<dbReference type="PRINTS" id="PR00412">
    <property type="entry name" value="EPOXHYDRLASE"/>
</dbReference>
<reference evidence="3 4" key="1">
    <citation type="submission" date="2021-06" db="EMBL/GenBank/DDBJ databases">
        <title>Ecological speciation of a Streptomyces species isolated from different habitats and geographic origins.</title>
        <authorList>
            <person name="Wang J."/>
        </authorList>
    </citation>
    <scope>NUCLEOTIDE SEQUENCE [LARGE SCALE GENOMIC DNA]</scope>
    <source>
        <strain evidence="3 4">FXJ8.012</strain>
    </source>
</reference>
<accession>A0ABS7WAL9</accession>
<dbReference type="InterPro" id="IPR000073">
    <property type="entry name" value="AB_hydrolase_1"/>
</dbReference>
<dbReference type="PANTHER" id="PTHR43798:SF24">
    <property type="entry name" value="CIS-3-ALKYL-4-ALKYLOXETAN-2-ONE DECARBOXYLASE"/>
    <property type="match status" value="1"/>
</dbReference>
<feature type="domain" description="AB hydrolase-1" evidence="2">
    <location>
        <begin position="37"/>
        <end position="289"/>
    </location>
</feature>